<sequence>MQWNSSAWSHQSRILLPGPLTVNGLPNSVAGTTLRLKPVQATNSPARVKEYTTALGDHIVDCF</sequence>
<proteinExistence type="predicted"/>
<dbReference type="AlphaFoldDB" id="A0A1L5NNC1"/>
<name>A0A1L5NNC1_9HYPH</name>
<accession>A0A1L5NNC1</accession>
<gene>
    <name evidence="1" type="ORF">IE4872_CH03816</name>
</gene>
<evidence type="ECO:0000313" key="2">
    <source>
        <dbReference type="Proteomes" id="UP000184749"/>
    </source>
</evidence>
<dbReference type="Proteomes" id="UP000184749">
    <property type="component" value="Chromosome"/>
</dbReference>
<reference evidence="1 2" key="1">
    <citation type="submission" date="2016-09" db="EMBL/GenBank/DDBJ databases">
        <title>The complete genome sequences of Rhizobium gallicum, symbiovars gallicum and phaseoli, symbionts associated to common bean (Phaseolus vulgaris).</title>
        <authorList>
            <person name="Bustos P."/>
            <person name="Santamaria R.I."/>
            <person name="Perez-Carrascal O.M."/>
            <person name="Juarez S."/>
            <person name="Lozano L."/>
            <person name="Martinez-Flores I."/>
            <person name="Martinez-Romero E."/>
            <person name="Cevallos M."/>
            <person name="Romero D."/>
            <person name="Davila G."/>
            <person name="Gonzalez V."/>
        </authorList>
    </citation>
    <scope>NUCLEOTIDE SEQUENCE [LARGE SCALE GENOMIC DNA]</scope>
    <source>
        <strain evidence="1 2">IE4872</strain>
    </source>
</reference>
<evidence type="ECO:0000313" key="1">
    <source>
        <dbReference type="EMBL" id="APO69400.1"/>
    </source>
</evidence>
<protein>
    <submittedName>
        <fullName evidence="1">Uncharacterized protein</fullName>
    </submittedName>
</protein>
<organism evidence="1 2">
    <name type="scientific">Rhizobium gallicum</name>
    <dbReference type="NCBI Taxonomy" id="56730"/>
    <lineage>
        <taxon>Bacteria</taxon>
        <taxon>Pseudomonadati</taxon>
        <taxon>Pseudomonadota</taxon>
        <taxon>Alphaproteobacteria</taxon>
        <taxon>Hyphomicrobiales</taxon>
        <taxon>Rhizobiaceae</taxon>
        <taxon>Rhizobium/Agrobacterium group</taxon>
        <taxon>Rhizobium</taxon>
    </lineage>
</organism>
<dbReference type="EMBL" id="CP017101">
    <property type="protein sequence ID" value="APO69400.1"/>
    <property type="molecule type" value="Genomic_DNA"/>
</dbReference>